<feature type="domain" description="C2H2-type" evidence="11">
    <location>
        <begin position="439"/>
        <end position="466"/>
    </location>
</feature>
<evidence type="ECO:0000256" key="1">
    <source>
        <dbReference type="ARBA" id="ARBA00004123"/>
    </source>
</evidence>
<feature type="compositionally biased region" description="Basic and acidic residues" evidence="10">
    <location>
        <begin position="332"/>
        <end position="359"/>
    </location>
</feature>
<feature type="domain" description="C2H2-type" evidence="11">
    <location>
        <begin position="217"/>
        <end position="244"/>
    </location>
</feature>
<feature type="domain" description="C2H2-type" evidence="11">
    <location>
        <begin position="495"/>
        <end position="522"/>
    </location>
</feature>
<feature type="domain" description="C2H2-type" evidence="11">
    <location>
        <begin position="871"/>
        <end position="898"/>
    </location>
</feature>
<keyword evidence="14" id="KW-1185">Reference proteome</keyword>
<feature type="domain" description="C2H2-type" evidence="11">
    <location>
        <begin position="411"/>
        <end position="438"/>
    </location>
</feature>
<dbReference type="PANTHER" id="PTHR24381">
    <property type="entry name" value="ZINC FINGER PROTEIN"/>
    <property type="match status" value="1"/>
</dbReference>
<feature type="domain" description="C2H2-type" evidence="11">
    <location>
        <begin position="759"/>
        <end position="786"/>
    </location>
</feature>
<keyword evidence="4" id="KW-0677">Repeat</keyword>
<keyword evidence="8" id="KW-0539">Nucleus</keyword>
<evidence type="ECO:0000256" key="2">
    <source>
        <dbReference type="ARBA" id="ARBA00006991"/>
    </source>
</evidence>
<reference evidence="13" key="3">
    <citation type="submission" date="2025-09" db="UniProtKB">
        <authorList>
            <consortium name="Ensembl"/>
        </authorList>
    </citation>
    <scope>IDENTIFICATION</scope>
    <source>
        <strain evidence="13">Brown Norway</strain>
    </source>
</reference>
<evidence type="ECO:0000256" key="3">
    <source>
        <dbReference type="ARBA" id="ARBA00022723"/>
    </source>
</evidence>
<dbReference type="SMART" id="SM00349">
    <property type="entry name" value="KRAB"/>
    <property type="match status" value="1"/>
</dbReference>
<evidence type="ECO:0000256" key="10">
    <source>
        <dbReference type="SAM" id="MobiDB-lite"/>
    </source>
</evidence>
<feature type="domain" description="C2H2-type" evidence="11">
    <location>
        <begin position="619"/>
        <end position="649"/>
    </location>
</feature>
<dbReference type="InterPro" id="IPR013087">
    <property type="entry name" value="Znf_C2H2_type"/>
</dbReference>
<keyword evidence="6" id="KW-0862">Zinc</keyword>
<evidence type="ECO:0000256" key="6">
    <source>
        <dbReference type="ARBA" id="ARBA00022833"/>
    </source>
</evidence>
<dbReference type="SUPFAM" id="SSF109640">
    <property type="entry name" value="KRAB domain (Kruppel-associated box)"/>
    <property type="match status" value="1"/>
</dbReference>
<feature type="domain" description="C2H2-type" evidence="11">
    <location>
        <begin position="273"/>
        <end position="300"/>
    </location>
</feature>
<feature type="domain" description="C2H2-type" evidence="11">
    <location>
        <begin position="898"/>
        <end position="921"/>
    </location>
</feature>
<feature type="domain" description="C2H2-type" evidence="11">
    <location>
        <begin position="843"/>
        <end position="870"/>
    </location>
</feature>
<dbReference type="SUPFAM" id="SSF57667">
    <property type="entry name" value="beta-beta-alpha zinc fingers"/>
    <property type="match status" value="12"/>
</dbReference>
<dbReference type="Gene3D" id="3.30.160.60">
    <property type="entry name" value="Classic Zinc Finger"/>
    <property type="match status" value="15"/>
</dbReference>
<evidence type="ECO:0000256" key="9">
    <source>
        <dbReference type="PROSITE-ProRule" id="PRU00042"/>
    </source>
</evidence>
<dbReference type="Gene3D" id="6.10.140.140">
    <property type="match status" value="1"/>
</dbReference>
<dbReference type="PANTHER" id="PTHR24381:SF390">
    <property type="entry name" value="ZINC FINGER PROTEIN 37 HOMOLOG"/>
    <property type="match status" value="1"/>
</dbReference>
<comment type="subcellular location">
    <subcellularLocation>
        <location evidence="1">Nucleus</location>
    </subcellularLocation>
</comment>
<feature type="compositionally biased region" description="Basic and acidic residues" evidence="10">
    <location>
        <begin position="305"/>
        <end position="320"/>
    </location>
</feature>
<dbReference type="RGD" id="1305084">
    <property type="gene designation" value="Zfp473"/>
</dbReference>
<dbReference type="Ensembl" id="ENSRNOT00000142382.1">
    <property type="protein sequence ID" value="ENSRNOP00000111770.1"/>
    <property type="gene ID" value="ENSRNOG00000026572.8"/>
</dbReference>
<feature type="domain" description="C2H2-type" evidence="11">
    <location>
        <begin position="704"/>
        <end position="731"/>
    </location>
</feature>
<dbReference type="PROSITE" id="PS50157">
    <property type="entry name" value="ZINC_FINGER_C2H2_2"/>
    <property type="match status" value="19"/>
</dbReference>
<organism evidence="13 14">
    <name type="scientific">Rattus norvegicus</name>
    <name type="common">Rat</name>
    <dbReference type="NCBI Taxonomy" id="10116"/>
    <lineage>
        <taxon>Eukaryota</taxon>
        <taxon>Metazoa</taxon>
        <taxon>Chordata</taxon>
        <taxon>Craniata</taxon>
        <taxon>Vertebrata</taxon>
        <taxon>Euteleostomi</taxon>
        <taxon>Mammalia</taxon>
        <taxon>Eutheria</taxon>
        <taxon>Euarchontoglires</taxon>
        <taxon>Glires</taxon>
        <taxon>Rodentia</taxon>
        <taxon>Myomorpha</taxon>
        <taxon>Muroidea</taxon>
        <taxon>Muridae</taxon>
        <taxon>Murinae</taxon>
        <taxon>Rattus</taxon>
    </lineage>
</organism>
<evidence type="ECO:0000313" key="14">
    <source>
        <dbReference type="Proteomes" id="UP000002494"/>
    </source>
</evidence>
<evidence type="ECO:0000259" key="11">
    <source>
        <dbReference type="PROSITE" id="PS50157"/>
    </source>
</evidence>
<keyword evidence="5 9" id="KW-0863">Zinc-finger</keyword>
<dbReference type="GeneTree" id="ENSGT00840000130048"/>
<dbReference type="CDD" id="cd07765">
    <property type="entry name" value="KRAB_A-box"/>
    <property type="match status" value="1"/>
</dbReference>
<evidence type="ECO:0000256" key="7">
    <source>
        <dbReference type="ARBA" id="ARBA00023125"/>
    </source>
</evidence>
<feature type="domain" description="C2H2-type" evidence="11">
    <location>
        <begin position="551"/>
        <end position="578"/>
    </location>
</feature>
<keyword evidence="3" id="KW-0479">Metal-binding</keyword>
<evidence type="ECO:0000256" key="4">
    <source>
        <dbReference type="ARBA" id="ARBA00022737"/>
    </source>
</evidence>
<feature type="domain" description="C2H2-type" evidence="11">
    <location>
        <begin position="467"/>
        <end position="494"/>
    </location>
</feature>
<proteinExistence type="inferred from homology"/>
<gene>
    <name evidence="13" type="primary">Zfp473</name>
</gene>
<dbReference type="RefSeq" id="XP_006229249.1">
    <property type="nucleotide sequence ID" value="XM_006229187.4"/>
</dbReference>
<feature type="domain" description="C2H2-type" evidence="11">
    <location>
        <begin position="732"/>
        <end position="759"/>
    </location>
</feature>
<dbReference type="PROSITE" id="PS00028">
    <property type="entry name" value="ZINC_FINGER_C2H2_1"/>
    <property type="match status" value="17"/>
</dbReference>
<feature type="region of interest" description="Disordered" evidence="10">
    <location>
        <begin position="143"/>
        <end position="190"/>
    </location>
</feature>
<evidence type="ECO:0000256" key="5">
    <source>
        <dbReference type="ARBA" id="ARBA00022771"/>
    </source>
</evidence>
<evidence type="ECO:0000259" key="12">
    <source>
        <dbReference type="PROSITE" id="PS50805"/>
    </source>
</evidence>
<reference evidence="13" key="1">
    <citation type="submission" date="2024-01" db="EMBL/GenBank/DDBJ databases">
        <title>GRCr8: a new rat reference genome assembly contstructed from accurate long reads and long range scaffolding.</title>
        <authorList>
            <person name="Doris P.A."/>
            <person name="Kalbfleisch T."/>
            <person name="Li K."/>
            <person name="Howe K."/>
            <person name="Wood J."/>
        </authorList>
    </citation>
    <scope>NUCLEOTIDE SEQUENCE [LARGE SCALE GENOMIC DNA]</scope>
    <source>
        <strain evidence="13">Brown Norway</strain>
    </source>
</reference>
<evidence type="ECO:0000256" key="8">
    <source>
        <dbReference type="ARBA" id="ARBA00023242"/>
    </source>
</evidence>
<feature type="domain" description="KRAB" evidence="12">
    <location>
        <begin position="23"/>
        <end position="104"/>
    </location>
</feature>
<reference evidence="13" key="2">
    <citation type="submission" date="2025-08" db="UniProtKB">
        <authorList>
            <consortium name="Ensembl"/>
        </authorList>
    </citation>
    <scope>IDENTIFICATION</scope>
    <source>
        <strain evidence="13">Brown Norway</strain>
    </source>
</reference>
<feature type="region of interest" description="Disordered" evidence="10">
    <location>
        <begin position="305"/>
        <end position="370"/>
    </location>
</feature>
<dbReference type="Proteomes" id="UP000002494">
    <property type="component" value="Chromosome 1"/>
</dbReference>
<feature type="domain" description="C2H2-type" evidence="11">
    <location>
        <begin position="579"/>
        <end position="606"/>
    </location>
</feature>
<feature type="domain" description="C2H2-type" evidence="11">
    <location>
        <begin position="523"/>
        <end position="550"/>
    </location>
</feature>
<evidence type="ECO:0000313" key="13">
    <source>
        <dbReference type="Ensembl" id="ENSRNOP00000111770.1"/>
    </source>
</evidence>
<dbReference type="Pfam" id="PF01352">
    <property type="entry name" value="KRAB"/>
    <property type="match status" value="1"/>
</dbReference>
<comment type="similarity">
    <text evidence="2">Belongs to the krueppel C2H2-type zinc-finger protein family.</text>
</comment>
<sequence length="967" mass="110290">MERKEEELKRSHWNQAAMAEEFVTLKDVAMDFTLEDWEDLESELGQRDLFWDATLNNYQDLFSFTHPPQPSLIFQPDVREELEAIVRGGPEATSDEATEAKNPPLQSGFLEEDLSQIMEIFSTEELNFESCIGENWFDSFLGDPESLPRPDISNKESPTDRRCHESESGLSPGPPHCTREGAVMSDSPEKNLDPVILKESRSDLSQQDSVQGQEKLYKCSECGKSFSQSYHLIQHWVIHARGELPAWQEQPGALSKGALLLMQPGTQTSSESYVCQECGKSFSQNMYLQWHQKIHTGEKLCKTQSDNLEKPSKGPSDEPGKQLVSEAADSAKLCDSRGWDQEKPPTNKRHDREDLHKGQYGDSPSVLHPKPIKHQKTATRAKCFRCRRCGKTFSWAFHLADHQKVHTQRLYGCTSCPAVFNLRKHFFQHRKTHFAKTVFECQECRKLFNRRSSLIKHQAVHTGEKPYKCNECGKAFNHFSTLKIHQRIHSGEKPYTCSECGKTFSRRTALTEHHRVHSGFRPHQCPVCPRRFSRPSHLTRHQLSHAAERLFGCAKCKETFGHKEQLERHYKSHTIECSYECKQCGEHFICSSTLNCHLSIHIRENTSEKVSGQHSQHTEKCFKNTKCGKAFNHSKYPEQHEKIHAKVASCEQSPCRNTCDQSMQPIHCQSSCAAVKPNKCTEPEKCIRNTSVSQHQPSQSEPPFKCNTCNRTFKQSAHLSNHQLIHTTEKPFKCKECDRAFKHSNYLIQHQKIHSVKDFECSECGKKFHQKSCLSKHQKIHSGQKPFKCADCGKAFIFSAQLIRHQRIHTGEKPYVCQECGKAFSQSSCLTLHLRTHTGEKPYTCSTCGKAFSQKANQRKHERTHSGEKPCACDVCGKSFGFSTHLRQHQRIHTKEKPRCQDCHKAFHSFSALSEHQKLHTCTAASTTAQSHLLTAEARASEGPHLEPAIETSTLQTSPPHSPNKNQ</sequence>
<feature type="domain" description="C2H2-type" evidence="11">
    <location>
        <begin position="815"/>
        <end position="842"/>
    </location>
</feature>
<name>A0ABK0M124_RAT</name>
<accession>A0ABK0M124</accession>
<dbReference type="SMART" id="SM00355">
    <property type="entry name" value="ZnF_C2H2"/>
    <property type="match status" value="19"/>
</dbReference>
<feature type="domain" description="C2H2-type" evidence="11">
    <location>
        <begin position="787"/>
        <end position="814"/>
    </location>
</feature>
<dbReference type="RefSeq" id="NP_001414640.1">
    <property type="nucleotide sequence ID" value="NM_001427711.1"/>
</dbReference>
<feature type="compositionally biased region" description="Basic and acidic residues" evidence="10">
    <location>
        <begin position="146"/>
        <end position="167"/>
    </location>
</feature>
<dbReference type="GeneID" id="292884"/>
<protein>
    <submittedName>
        <fullName evidence="13">Zinc finger protein 473</fullName>
    </submittedName>
</protein>
<dbReference type="InterPro" id="IPR036236">
    <property type="entry name" value="Znf_C2H2_sf"/>
</dbReference>
<dbReference type="InterPro" id="IPR036051">
    <property type="entry name" value="KRAB_dom_sf"/>
</dbReference>
<feature type="domain" description="C2H2-type" evidence="11">
    <location>
        <begin position="384"/>
        <end position="407"/>
    </location>
</feature>
<dbReference type="Pfam" id="PF00096">
    <property type="entry name" value="zf-C2H2"/>
    <property type="match status" value="13"/>
</dbReference>
<dbReference type="InterPro" id="IPR001909">
    <property type="entry name" value="KRAB"/>
</dbReference>
<keyword evidence="7" id="KW-0238">DNA-binding</keyword>
<dbReference type="PROSITE" id="PS50805">
    <property type="entry name" value="KRAB"/>
    <property type="match status" value="1"/>
</dbReference>